<dbReference type="Gene3D" id="1.10.10.10">
    <property type="entry name" value="Winged helix-like DNA-binding domain superfamily/Winged helix DNA-binding domain"/>
    <property type="match status" value="1"/>
</dbReference>
<dbReference type="SUPFAM" id="SSF52540">
    <property type="entry name" value="P-loop containing nucleoside triphosphate hydrolases"/>
    <property type="match status" value="1"/>
</dbReference>
<reference evidence="4" key="1">
    <citation type="submission" date="2017-08" db="EMBL/GenBank/DDBJ databases">
        <authorList>
            <person name="Varghese N."/>
            <person name="Submissions S."/>
        </authorList>
    </citation>
    <scope>NUCLEOTIDE SEQUENCE [LARGE SCALE GENOMIC DNA]</scope>
    <source>
        <strain evidence="4">USBA17B2</strain>
    </source>
</reference>
<evidence type="ECO:0000259" key="2">
    <source>
        <dbReference type="PROSITE" id="PS50043"/>
    </source>
</evidence>
<feature type="compositionally biased region" description="Basic and acidic residues" evidence="1">
    <location>
        <begin position="554"/>
        <end position="565"/>
    </location>
</feature>
<feature type="domain" description="HTH luxR-type" evidence="2">
    <location>
        <begin position="758"/>
        <end position="823"/>
    </location>
</feature>
<feature type="region of interest" description="Disordered" evidence="1">
    <location>
        <begin position="719"/>
        <end position="756"/>
    </location>
</feature>
<evidence type="ECO:0000313" key="3">
    <source>
        <dbReference type="EMBL" id="SOC52017.1"/>
    </source>
</evidence>
<dbReference type="InterPro" id="IPR027417">
    <property type="entry name" value="P-loop_NTPase"/>
</dbReference>
<dbReference type="Pfam" id="PF00196">
    <property type="entry name" value="GerE"/>
    <property type="match status" value="1"/>
</dbReference>
<dbReference type="EMBL" id="OBQK01000001">
    <property type="protein sequence ID" value="SOC52017.1"/>
    <property type="molecule type" value="Genomic_DNA"/>
</dbReference>
<dbReference type="PANTHER" id="PTHR47691">
    <property type="entry name" value="REGULATOR-RELATED"/>
    <property type="match status" value="1"/>
</dbReference>
<dbReference type="Proteomes" id="UP000219688">
    <property type="component" value="Unassembled WGS sequence"/>
</dbReference>
<dbReference type="InterPro" id="IPR000792">
    <property type="entry name" value="Tscrpt_reg_LuxR_C"/>
</dbReference>
<sequence length="844" mass="89863">MRLGALYGRDDLVRTVARSLAAPGSLVTITGLPGSGRTSLALGATRHLGQEDRFTVIEGRQASRPGALAAALHACGHAQDLFVDDVDHADGATSEIHDLHRVHPTLRLLLTSSKPLGLPGEVVVRLPPLPLPDLDADPAILVLHPAVRLFLDVSGRTGTAVEVEDSTITAVARVCHQLGGLPLAIRLVAARTATYSPATLATLLARAPSRMLRARAGTTDEHDLVQAVAWSVSLLTPAERDLLRDLAVFQGPVGVEVVDTVCERPELIDELSALVDVHLVDPRHDGLRSRFTIPPLVREHLAAAAGGGPSREVRDRHRRWALELATQGVQLESAGQLMTARQVVSPHEPDLMAALGDALAARDVVAATTLALALVPLCFSRGTTPEVCTLADDVLALVGEDGPGAAAPRPRPPGDRLVLSAWAELLRAETAGSLTQVESTVPFLDLLREEARQVDDRTLLRVTYVAVQVARSLVRRSIPEQWAEEGRELATRLHDPARLVRLETWTGMLAHQRGDVEEAEAWAWTALRRARGLDDPSLALAPAGLLHGLPRPPRRGDPGSDRDETLPTPAQLVNLARESGDLRALDWLEPTAAYADLGRGDLASACDHSAATLRRVRVSGARARAGAPVLCLFLVALQRGDVMWAGRLHGILGRYLDVLRPALPPAAAAAYDRAVLAYRASSAGHHDAASDVVWGAQLSWDAGIDATLGYAAQARASLPTARPGASSRPSPTRTAPEINGSRHGAGGGTALTPTATPPHRALVALTGRERDVMRLLVAGGTNREISRDLGITPKTVMHHTSSIYRKLGVRGRAEAVAWFLRLEPVPDDEGHPRLQLVEGGSGGH</sequence>
<dbReference type="PROSITE" id="PS00622">
    <property type="entry name" value="HTH_LUXR_1"/>
    <property type="match status" value="1"/>
</dbReference>
<feature type="region of interest" description="Disordered" evidence="1">
    <location>
        <begin position="544"/>
        <end position="567"/>
    </location>
</feature>
<dbReference type="GO" id="GO:0003677">
    <property type="term" value="F:DNA binding"/>
    <property type="evidence" value="ECO:0007669"/>
    <property type="project" value="InterPro"/>
</dbReference>
<dbReference type="InterPro" id="IPR036388">
    <property type="entry name" value="WH-like_DNA-bd_sf"/>
</dbReference>
<dbReference type="InterPro" id="IPR016032">
    <property type="entry name" value="Sig_transdc_resp-reg_C-effctor"/>
</dbReference>
<dbReference type="AlphaFoldDB" id="A0A285VDI5"/>
<dbReference type="SMART" id="SM00421">
    <property type="entry name" value="HTH_LUXR"/>
    <property type="match status" value="1"/>
</dbReference>
<dbReference type="CDD" id="cd06170">
    <property type="entry name" value="LuxR_C_like"/>
    <property type="match status" value="1"/>
</dbReference>
<gene>
    <name evidence="3" type="ORF">SAMN05421879_101386</name>
</gene>
<evidence type="ECO:0000256" key="1">
    <source>
        <dbReference type="SAM" id="MobiDB-lite"/>
    </source>
</evidence>
<protein>
    <submittedName>
        <fullName evidence="3">Regulatory protein, luxR family</fullName>
    </submittedName>
</protein>
<organism evidence="3 4">
    <name type="scientific">Ornithinimicrobium cerasi</name>
    <dbReference type="NCBI Taxonomy" id="2248773"/>
    <lineage>
        <taxon>Bacteria</taxon>
        <taxon>Bacillati</taxon>
        <taxon>Actinomycetota</taxon>
        <taxon>Actinomycetes</taxon>
        <taxon>Micrococcales</taxon>
        <taxon>Ornithinimicrobiaceae</taxon>
        <taxon>Ornithinimicrobium</taxon>
    </lineage>
</organism>
<accession>A0A285VDI5</accession>
<keyword evidence="4" id="KW-1185">Reference proteome</keyword>
<dbReference type="GO" id="GO:0006355">
    <property type="term" value="P:regulation of DNA-templated transcription"/>
    <property type="evidence" value="ECO:0007669"/>
    <property type="project" value="InterPro"/>
</dbReference>
<dbReference type="PRINTS" id="PR00038">
    <property type="entry name" value="HTHLUXR"/>
</dbReference>
<dbReference type="SUPFAM" id="SSF46894">
    <property type="entry name" value="C-terminal effector domain of the bipartite response regulators"/>
    <property type="match status" value="1"/>
</dbReference>
<dbReference type="PANTHER" id="PTHR47691:SF3">
    <property type="entry name" value="HTH-TYPE TRANSCRIPTIONAL REGULATOR RV0890C-RELATED"/>
    <property type="match status" value="1"/>
</dbReference>
<name>A0A285VDI5_9MICO</name>
<proteinExistence type="predicted"/>
<evidence type="ECO:0000313" key="4">
    <source>
        <dbReference type="Proteomes" id="UP000219688"/>
    </source>
</evidence>
<dbReference type="PROSITE" id="PS50043">
    <property type="entry name" value="HTH_LUXR_2"/>
    <property type="match status" value="1"/>
</dbReference>